<proteinExistence type="predicted"/>
<dbReference type="EMBL" id="JAMYWD010000003">
    <property type="protein sequence ID" value="KAJ4975190.1"/>
    <property type="molecule type" value="Genomic_DNA"/>
</dbReference>
<dbReference type="Proteomes" id="UP001141806">
    <property type="component" value="Unassembled WGS sequence"/>
</dbReference>
<gene>
    <name evidence="1" type="ORF">NE237_000296</name>
</gene>
<evidence type="ECO:0000313" key="2">
    <source>
        <dbReference type="Proteomes" id="UP001141806"/>
    </source>
</evidence>
<dbReference type="AlphaFoldDB" id="A0A9Q0QX06"/>
<sequence length="204" mass="23277">MLMSLHVGLEKHKGQSSINGSTMLLLFFALTYLDKLLGFTKIPERSNLDFPMFFNWFVAMAKPSKDVHFSIKQEVVVAVLRSLNNKYISRAKELTGNNVQHYMAFWADQINARKKMNEQIWIAGEDDEVGDEMDPHPVHDMGEAVRDEDVEVESPFAEGEDHDLASEANILGIEEDPHLMTDVVETGMDGVFNLWKDYMLILIQ</sequence>
<keyword evidence="2" id="KW-1185">Reference proteome</keyword>
<protein>
    <submittedName>
        <fullName evidence="1">Uncharacterized protein</fullName>
    </submittedName>
</protein>
<evidence type="ECO:0000313" key="1">
    <source>
        <dbReference type="EMBL" id="KAJ4975190.1"/>
    </source>
</evidence>
<comment type="caution">
    <text evidence="1">The sequence shown here is derived from an EMBL/GenBank/DDBJ whole genome shotgun (WGS) entry which is preliminary data.</text>
</comment>
<reference evidence="1" key="1">
    <citation type="journal article" date="2023" name="Plant J.">
        <title>The genome of the king protea, Protea cynaroides.</title>
        <authorList>
            <person name="Chang J."/>
            <person name="Duong T.A."/>
            <person name="Schoeman C."/>
            <person name="Ma X."/>
            <person name="Roodt D."/>
            <person name="Barker N."/>
            <person name="Li Z."/>
            <person name="Van de Peer Y."/>
            <person name="Mizrachi E."/>
        </authorList>
    </citation>
    <scope>NUCLEOTIDE SEQUENCE</scope>
    <source>
        <tissue evidence="1">Young leaves</tissue>
    </source>
</reference>
<organism evidence="1 2">
    <name type="scientific">Protea cynaroides</name>
    <dbReference type="NCBI Taxonomy" id="273540"/>
    <lineage>
        <taxon>Eukaryota</taxon>
        <taxon>Viridiplantae</taxon>
        <taxon>Streptophyta</taxon>
        <taxon>Embryophyta</taxon>
        <taxon>Tracheophyta</taxon>
        <taxon>Spermatophyta</taxon>
        <taxon>Magnoliopsida</taxon>
        <taxon>Proteales</taxon>
        <taxon>Proteaceae</taxon>
        <taxon>Protea</taxon>
    </lineage>
</organism>
<name>A0A9Q0QX06_9MAGN</name>
<accession>A0A9Q0QX06</accession>